<dbReference type="Proteomes" id="UP000790709">
    <property type="component" value="Unassembled WGS sequence"/>
</dbReference>
<reference evidence="1" key="1">
    <citation type="journal article" date="2021" name="New Phytol.">
        <title>Evolutionary innovations through gain and loss of genes in the ectomycorrhizal Boletales.</title>
        <authorList>
            <person name="Wu G."/>
            <person name="Miyauchi S."/>
            <person name="Morin E."/>
            <person name="Kuo A."/>
            <person name="Drula E."/>
            <person name="Varga T."/>
            <person name="Kohler A."/>
            <person name="Feng B."/>
            <person name="Cao Y."/>
            <person name="Lipzen A."/>
            <person name="Daum C."/>
            <person name="Hundley H."/>
            <person name="Pangilinan J."/>
            <person name="Johnson J."/>
            <person name="Barry K."/>
            <person name="LaButti K."/>
            <person name="Ng V."/>
            <person name="Ahrendt S."/>
            <person name="Min B."/>
            <person name="Choi I.G."/>
            <person name="Park H."/>
            <person name="Plett J.M."/>
            <person name="Magnuson J."/>
            <person name="Spatafora J.W."/>
            <person name="Nagy L.G."/>
            <person name="Henrissat B."/>
            <person name="Grigoriev I.V."/>
            <person name="Yang Z.L."/>
            <person name="Xu J."/>
            <person name="Martin F.M."/>
        </authorList>
    </citation>
    <scope>NUCLEOTIDE SEQUENCE</scope>
    <source>
        <strain evidence="1">KUC20120723A-06</strain>
    </source>
</reference>
<evidence type="ECO:0000313" key="1">
    <source>
        <dbReference type="EMBL" id="KAH7925142.1"/>
    </source>
</evidence>
<accession>A0ACB8BJX8</accession>
<proteinExistence type="predicted"/>
<evidence type="ECO:0000313" key="2">
    <source>
        <dbReference type="Proteomes" id="UP000790709"/>
    </source>
</evidence>
<name>A0ACB8BJX8_9AGAM</name>
<keyword evidence="2" id="KW-1185">Reference proteome</keyword>
<dbReference type="EMBL" id="MU266408">
    <property type="protein sequence ID" value="KAH7925142.1"/>
    <property type="molecule type" value="Genomic_DNA"/>
</dbReference>
<protein>
    <submittedName>
        <fullName evidence="1">Uncharacterized protein</fullName>
    </submittedName>
</protein>
<comment type="caution">
    <text evidence="1">The sequence shown here is derived from an EMBL/GenBank/DDBJ whole genome shotgun (WGS) entry which is preliminary data.</text>
</comment>
<organism evidence="1 2">
    <name type="scientific">Leucogyrophana mollusca</name>
    <dbReference type="NCBI Taxonomy" id="85980"/>
    <lineage>
        <taxon>Eukaryota</taxon>
        <taxon>Fungi</taxon>
        <taxon>Dikarya</taxon>
        <taxon>Basidiomycota</taxon>
        <taxon>Agaricomycotina</taxon>
        <taxon>Agaricomycetes</taxon>
        <taxon>Agaricomycetidae</taxon>
        <taxon>Boletales</taxon>
        <taxon>Boletales incertae sedis</taxon>
        <taxon>Leucogyrophana</taxon>
    </lineage>
</organism>
<sequence>MHADSSRDRRAKTDRARSHSPRGRPDSVPDLCLFELNWKPLQVQLWSMDTQNTLYSASFDCARQIKRSFSSDVNHKVEHPTPYFLICGLATTQSLVFNVIFCFACTPFPVLSWNQPARPGPLVQWLLSSASRLSSNFATRRPWSSTSAAWGSTLRSKCFQAGKGERSAVLFHDFQLVLQVRRPPRSSCDIQTQRL</sequence>
<gene>
    <name evidence="1" type="ORF">BV22DRAFT_458291</name>
</gene>